<dbReference type="EMBL" id="JAICCE010000017">
    <property type="protein sequence ID" value="KAG9266027.1"/>
    <property type="molecule type" value="Genomic_DNA"/>
</dbReference>
<reference evidence="3 4" key="1">
    <citation type="submission" date="2021-07" db="EMBL/GenBank/DDBJ databases">
        <authorList>
            <person name="Imarazene B."/>
            <person name="Zahm M."/>
            <person name="Klopp C."/>
            <person name="Cabau C."/>
            <person name="Beille S."/>
            <person name="Jouanno E."/>
            <person name="Castinel A."/>
            <person name="Lluch J."/>
            <person name="Gil L."/>
            <person name="Kuchtly C."/>
            <person name="Lopez Roques C."/>
            <person name="Donnadieu C."/>
            <person name="Parrinello H."/>
            <person name="Journot L."/>
            <person name="Du K."/>
            <person name="Schartl M."/>
            <person name="Retaux S."/>
            <person name="Guiguen Y."/>
        </authorList>
    </citation>
    <scope>NUCLEOTIDE SEQUENCE [LARGE SCALE GENOMIC DNA]</scope>
    <source>
        <strain evidence="3">Pach_M1</strain>
        <tissue evidence="3">Testis</tissue>
    </source>
</reference>
<gene>
    <name evidence="3" type="ORF">AMEX_G20524</name>
</gene>
<protein>
    <submittedName>
        <fullName evidence="3">Uncharacterized protein</fullName>
    </submittedName>
</protein>
<organism evidence="3 4">
    <name type="scientific">Astyanax mexicanus</name>
    <name type="common">Blind cave fish</name>
    <name type="synonym">Astyanax fasciatus mexicanus</name>
    <dbReference type="NCBI Taxonomy" id="7994"/>
    <lineage>
        <taxon>Eukaryota</taxon>
        <taxon>Metazoa</taxon>
        <taxon>Chordata</taxon>
        <taxon>Craniata</taxon>
        <taxon>Vertebrata</taxon>
        <taxon>Euteleostomi</taxon>
        <taxon>Actinopterygii</taxon>
        <taxon>Neopterygii</taxon>
        <taxon>Teleostei</taxon>
        <taxon>Ostariophysi</taxon>
        <taxon>Characiformes</taxon>
        <taxon>Characoidei</taxon>
        <taxon>Acestrorhamphidae</taxon>
        <taxon>Acestrorhamphinae</taxon>
        <taxon>Astyanax</taxon>
    </lineage>
</organism>
<comment type="caution">
    <text evidence="3">The sequence shown here is derived from an EMBL/GenBank/DDBJ whole genome shotgun (WGS) entry which is preliminary data.</text>
</comment>
<dbReference type="AlphaFoldDB" id="A0A8T2L5D2"/>
<feature type="transmembrane region" description="Helical" evidence="2">
    <location>
        <begin position="47"/>
        <end position="71"/>
    </location>
</feature>
<accession>A0A8T2L5D2</accession>
<keyword evidence="2" id="KW-0472">Membrane</keyword>
<feature type="compositionally biased region" description="Acidic residues" evidence="1">
    <location>
        <begin position="107"/>
        <end position="117"/>
    </location>
</feature>
<name>A0A8T2L5D2_ASTMX</name>
<keyword evidence="2" id="KW-0812">Transmembrane</keyword>
<feature type="transmembrane region" description="Helical" evidence="2">
    <location>
        <begin position="193"/>
        <end position="212"/>
    </location>
</feature>
<feature type="compositionally biased region" description="Basic and acidic residues" evidence="1">
    <location>
        <begin position="85"/>
        <end position="101"/>
    </location>
</feature>
<evidence type="ECO:0000313" key="3">
    <source>
        <dbReference type="EMBL" id="KAG9266027.1"/>
    </source>
</evidence>
<proteinExistence type="predicted"/>
<evidence type="ECO:0000313" key="4">
    <source>
        <dbReference type="Proteomes" id="UP000752171"/>
    </source>
</evidence>
<evidence type="ECO:0000256" key="1">
    <source>
        <dbReference type="SAM" id="MobiDB-lite"/>
    </source>
</evidence>
<evidence type="ECO:0000256" key="2">
    <source>
        <dbReference type="SAM" id="Phobius"/>
    </source>
</evidence>
<keyword evidence="2" id="KW-1133">Transmembrane helix</keyword>
<dbReference type="Proteomes" id="UP000752171">
    <property type="component" value="Unassembled WGS sequence"/>
</dbReference>
<feature type="region of interest" description="Disordered" evidence="1">
    <location>
        <begin position="85"/>
        <end position="122"/>
    </location>
</feature>
<sequence length="247" mass="28604">MGMPQMLQKLSPKINKKNGFLILILVGLVVAADFVEKDFMCPCEEVLRWVFFVFYLFIPGFITLTVTYCIMCELYKEDFASQKSDVENKGQKTPEERREQRSSPIEETNEESDEAEKSDDAEGPRNCRFFLKCCIPTVVWIILFFSDGRFVACLCTELMEGYADSNPHPPWEWCHKQRNLTYAQQRAQTSHKYSKVVGFGCLFFVSIIIMIYKCRVIHKASKQQTHKQTAVQYEDIPLQEGARADES</sequence>